<dbReference type="AlphaFoldDB" id="A0A7U7JDY4"/>
<protein>
    <submittedName>
        <fullName evidence="1">Uncharacterized protein</fullName>
    </submittedName>
</protein>
<proteinExistence type="predicted"/>
<organism evidence="1 2">
    <name type="scientific">Ralstonia solanacearum IPO1609</name>
    <dbReference type="NCBI Taxonomy" id="564066"/>
    <lineage>
        <taxon>Bacteria</taxon>
        <taxon>Pseudomonadati</taxon>
        <taxon>Pseudomonadota</taxon>
        <taxon>Betaproteobacteria</taxon>
        <taxon>Burkholderiales</taxon>
        <taxon>Burkholderiaceae</taxon>
        <taxon>Ralstonia</taxon>
        <taxon>Ralstonia solanacearum species complex</taxon>
    </lineage>
</organism>
<evidence type="ECO:0000313" key="1">
    <source>
        <dbReference type="EMBL" id="CEJ17134.1"/>
    </source>
</evidence>
<keyword evidence="2" id="KW-1185">Reference proteome</keyword>
<reference evidence="1" key="2">
    <citation type="submission" date="2022-04" db="EMBL/GenBank/DDBJ databases">
        <title>Genomic draft of R. solanacearum strain IPO1609, a phylotype IIB1/biovar 2/race 3 strain isolated from potato in Europe.</title>
        <authorList>
            <person name="Boucher C."/>
            <person name="Carrere S."/>
            <person name="Dossat C."/>
            <person name="Elbaz M."/>
            <person name="Genin S."/>
            <person name="Gouzy J."/>
            <person name="Prior P."/>
            <person name="Segurens B."/>
            <person name="Wincker P."/>
        </authorList>
    </citation>
    <scope>NUCLEOTIDE SEQUENCE</scope>
    <source>
        <strain evidence="1">IPO1609</strain>
    </source>
</reference>
<dbReference type="EMBL" id="LN651281">
    <property type="protein sequence ID" value="CEJ17134.1"/>
    <property type="molecule type" value="Genomic_DNA"/>
</dbReference>
<gene>
    <name evidence="1" type="ORF">RSIPO_03835</name>
</gene>
<sequence>MEQFDAKPIEIKALFSNALEPVQAAARQDKMLAARLPI</sequence>
<evidence type="ECO:0000313" key="2">
    <source>
        <dbReference type="Proteomes" id="UP000053470"/>
    </source>
</evidence>
<name>A0A7U7JDY4_RALSL</name>
<dbReference type="Proteomes" id="UP000053470">
    <property type="component" value="Unassembled WGS sequence"/>
</dbReference>
<dbReference type="RefSeq" id="WP_003276708.1">
    <property type="nucleotide sequence ID" value="NZ_LN651281.1"/>
</dbReference>
<reference evidence="1" key="1">
    <citation type="submission" date="2014-11" db="EMBL/GenBank/DDBJ databases">
        <authorList>
            <person name="Genoscope - CEA"/>
        </authorList>
    </citation>
    <scope>NUCLEOTIDE SEQUENCE</scope>
    <source>
        <strain evidence="1">IPO1609</strain>
    </source>
</reference>
<accession>A0A7U7JDY4</accession>